<protein>
    <submittedName>
        <fullName evidence="1">Uncharacterized protein</fullName>
    </submittedName>
</protein>
<keyword evidence="2" id="KW-1185">Reference proteome</keyword>
<sequence>MGTKQTRDNTVSMSLVFNSYIIMLTNHYLLNGFVLPQQVIAHGKTENQEKYSRVANKEESNVSYLIKTHKNVPNEE</sequence>
<reference evidence="1" key="2">
    <citation type="submission" date="2020-11" db="EMBL/GenBank/DDBJ databases">
        <authorList>
            <person name="McCartney M.A."/>
            <person name="Auch B."/>
            <person name="Kono T."/>
            <person name="Mallez S."/>
            <person name="Becker A."/>
            <person name="Gohl D.M."/>
            <person name="Silverstein K.A.T."/>
            <person name="Koren S."/>
            <person name="Bechman K.B."/>
            <person name="Herman A."/>
            <person name="Abrahante J.E."/>
            <person name="Garbe J."/>
        </authorList>
    </citation>
    <scope>NUCLEOTIDE SEQUENCE</scope>
    <source>
        <strain evidence="1">Duluth1</strain>
        <tissue evidence="1">Whole animal</tissue>
    </source>
</reference>
<proteinExistence type="predicted"/>
<dbReference type="AlphaFoldDB" id="A0A9D4KI97"/>
<evidence type="ECO:0000313" key="2">
    <source>
        <dbReference type="Proteomes" id="UP000828390"/>
    </source>
</evidence>
<dbReference type="EMBL" id="JAIWYP010000004">
    <property type="protein sequence ID" value="KAH3839712.1"/>
    <property type="molecule type" value="Genomic_DNA"/>
</dbReference>
<name>A0A9D4KI97_DREPO</name>
<evidence type="ECO:0000313" key="1">
    <source>
        <dbReference type="EMBL" id="KAH3839712.1"/>
    </source>
</evidence>
<reference evidence="1" key="1">
    <citation type="journal article" date="2019" name="bioRxiv">
        <title>The Genome of the Zebra Mussel, Dreissena polymorpha: A Resource for Invasive Species Research.</title>
        <authorList>
            <person name="McCartney M.A."/>
            <person name="Auch B."/>
            <person name="Kono T."/>
            <person name="Mallez S."/>
            <person name="Zhang Y."/>
            <person name="Obille A."/>
            <person name="Becker A."/>
            <person name="Abrahante J.E."/>
            <person name="Garbe J."/>
            <person name="Badalamenti J.P."/>
            <person name="Herman A."/>
            <person name="Mangelson H."/>
            <person name="Liachko I."/>
            <person name="Sullivan S."/>
            <person name="Sone E.D."/>
            <person name="Koren S."/>
            <person name="Silverstein K.A.T."/>
            <person name="Beckman K.B."/>
            <person name="Gohl D.M."/>
        </authorList>
    </citation>
    <scope>NUCLEOTIDE SEQUENCE</scope>
    <source>
        <strain evidence="1">Duluth1</strain>
        <tissue evidence="1">Whole animal</tissue>
    </source>
</reference>
<dbReference type="Proteomes" id="UP000828390">
    <property type="component" value="Unassembled WGS sequence"/>
</dbReference>
<gene>
    <name evidence="1" type="ORF">DPMN_113145</name>
</gene>
<organism evidence="1 2">
    <name type="scientific">Dreissena polymorpha</name>
    <name type="common">Zebra mussel</name>
    <name type="synonym">Mytilus polymorpha</name>
    <dbReference type="NCBI Taxonomy" id="45954"/>
    <lineage>
        <taxon>Eukaryota</taxon>
        <taxon>Metazoa</taxon>
        <taxon>Spiralia</taxon>
        <taxon>Lophotrochozoa</taxon>
        <taxon>Mollusca</taxon>
        <taxon>Bivalvia</taxon>
        <taxon>Autobranchia</taxon>
        <taxon>Heteroconchia</taxon>
        <taxon>Euheterodonta</taxon>
        <taxon>Imparidentia</taxon>
        <taxon>Neoheterodontei</taxon>
        <taxon>Myida</taxon>
        <taxon>Dreissenoidea</taxon>
        <taxon>Dreissenidae</taxon>
        <taxon>Dreissena</taxon>
    </lineage>
</organism>
<accession>A0A9D4KI97</accession>
<comment type="caution">
    <text evidence="1">The sequence shown here is derived from an EMBL/GenBank/DDBJ whole genome shotgun (WGS) entry which is preliminary data.</text>
</comment>